<keyword evidence="1" id="KW-0408">Iron</keyword>
<dbReference type="EMBL" id="CP001089">
    <property type="protein sequence ID" value="ACD95503.1"/>
    <property type="molecule type" value="Genomic_DNA"/>
</dbReference>
<dbReference type="PANTHER" id="PTHR43151:SF1">
    <property type="entry name" value="SSR2333 PROTEIN"/>
    <property type="match status" value="1"/>
</dbReference>
<evidence type="ECO:0000313" key="4">
    <source>
        <dbReference type="EMBL" id="ACD95503.1"/>
    </source>
</evidence>
<dbReference type="InterPro" id="IPR053184">
    <property type="entry name" value="FeoA-like"/>
</dbReference>
<dbReference type="PANTHER" id="PTHR43151">
    <property type="entry name" value="FEOA FAMILY PROTEIN"/>
    <property type="match status" value="1"/>
</dbReference>
<dbReference type="InterPro" id="IPR008988">
    <property type="entry name" value="Transcriptional_repressor_C"/>
</dbReference>
<dbReference type="InterPro" id="IPR038157">
    <property type="entry name" value="FeoA_core_dom"/>
</dbReference>
<dbReference type="SUPFAM" id="SSF50037">
    <property type="entry name" value="C-terminal domain of transcriptional repressors"/>
    <property type="match status" value="1"/>
</dbReference>
<dbReference type="InterPro" id="IPR007167">
    <property type="entry name" value="Fe-transptr_FeoA-like"/>
</dbReference>
<evidence type="ECO:0000259" key="3">
    <source>
        <dbReference type="SMART" id="SM00899"/>
    </source>
</evidence>
<dbReference type="Pfam" id="PF04023">
    <property type="entry name" value="FeoA"/>
    <property type="match status" value="1"/>
</dbReference>
<dbReference type="Proteomes" id="UP000002420">
    <property type="component" value="Chromosome"/>
</dbReference>
<dbReference type="Gene3D" id="2.30.30.90">
    <property type="match status" value="1"/>
</dbReference>
<feature type="region of interest" description="Disordered" evidence="2">
    <location>
        <begin position="29"/>
        <end position="50"/>
    </location>
</feature>
<evidence type="ECO:0000256" key="2">
    <source>
        <dbReference type="SAM" id="MobiDB-lite"/>
    </source>
</evidence>
<reference evidence="4 5" key="1">
    <citation type="submission" date="2008-05" db="EMBL/GenBank/DDBJ databases">
        <title>Complete sequence of chromosome of Geobacter lovleyi SZ.</title>
        <authorList>
            <consortium name="US DOE Joint Genome Institute"/>
            <person name="Lucas S."/>
            <person name="Copeland A."/>
            <person name="Lapidus A."/>
            <person name="Glavina del Rio T."/>
            <person name="Dalin E."/>
            <person name="Tice H."/>
            <person name="Bruce D."/>
            <person name="Goodwin L."/>
            <person name="Pitluck S."/>
            <person name="Chertkov O."/>
            <person name="Meincke L."/>
            <person name="Brettin T."/>
            <person name="Detter J.C."/>
            <person name="Han C."/>
            <person name="Tapia R."/>
            <person name="Kuske C.R."/>
            <person name="Schmutz J."/>
            <person name="Larimer F."/>
            <person name="Land M."/>
            <person name="Hauser L."/>
            <person name="Kyrpides N."/>
            <person name="Mikhailova N."/>
            <person name="Sung Y."/>
            <person name="Fletcher K.E."/>
            <person name="Ritalahti K.M."/>
            <person name="Loeffler F.E."/>
            <person name="Richardson P."/>
        </authorList>
    </citation>
    <scope>NUCLEOTIDE SEQUENCE [LARGE SCALE GENOMIC DNA]</scope>
    <source>
        <strain evidence="5">ATCC BAA-1151 / DSM 17278 / SZ</strain>
    </source>
</reference>
<organism evidence="4 5">
    <name type="scientific">Trichlorobacter lovleyi (strain ATCC BAA-1151 / DSM 17278 / SZ)</name>
    <name type="common">Geobacter lovleyi</name>
    <dbReference type="NCBI Taxonomy" id="398767"/>
    <lineage>
        <taxon>Bacteria</taxon>
        <taxon>Pseudomonadati</taxon>
        <taxon>Thermodesulfobacteriota</taxon>
        <taxon>Desulfuromonadia</taxon>
        <taxon>Geobacterales</taxon>
        <taxon>Geobacteraceae</taxon>
        <taxon>Trichlorobacter</taxon>
    </lineage>
</organism>
<dbReference type="HOGENOM" id="CLU_150646_6_3_7"/>
<sequence>MMPLELLTPGERGEIFEIRHCGGCGGGCHSHGQSHHHDHGHHHKKATATRAEEMGLRVGKQVEVLSNDGNLLLLLVDEARIAIDRRMARSIKVKGVMA</sequence>
<dbReference type="STRING" id="398767.Glov_1787"/>
<dbReference type="AlphaFoldDB" id="B3EBA9"/>
<dbReference type="KEGG" id="glo:Glov_1787"/>
<proteinExistence type="predicted"/>
<accession>B3EBA9</accession>
<dbReference type="eggNOG" id="COG1918">
    <property type="taxonomic scope" value="Bacteria"/>
</dbReference>
<dbReference type="RefSeq" id="WP_012469843.1">
    <property type="nucleotide sequence ID" value="NC_010814.1"/>
</dbReference>
<keyword evidence="5" id="KW-1185">Reference proteome</keyword>
<dbReference type="SMART" id="SM00899">
    <property type="entry name" value="FeoA"/>
    <property type="match status" value="1"/>
</dbReference>
<evidence type="ECO:0000256" key="1">
    <source>
        <dbReference type="ARBA" id="ARBA00023004"/>
    </source>
</evidence>
<feature type="compositionally biased region" description="Basic residues" evidence="2">
    <location>
        <begin position="32"/>
        <end position="47"/>
    </location>
</feature>
<protein>
    <submittedName>
        <fullName evidence="4">FeoA family protein</fullName>
    </submittedName>
</protein>
<name>B3EBA9_TRIL1</name>
<gene>
    <name evidence="4" type="ordered locus">Glov_1787</name>
</gene>
<evidence type="ECO:0000313" key="5">
    <source>
        <dbReference type="Proteomes" id="UP000002420"/>
    </source>
</evidence>
<feature type="domain" description="Ferrous iron transporter FeoA-like" evidence="3">
    <location>
        <begin position="2"/>
        <end position="95"/>
    </location>
</feature>
<dbReference type="GO" id="GO:0046914">
    <property type="term" value="F:transition metal ion binding"/>
    <property type="evidence" value="ECO:0007669"/>
    <property type="project" value="InterPro"/>
</dbReference>